<accession>A0A1G2RNH7</accession>
<dbReference type="InterPro" id="IPR029063">
    <property type="entry name" value="SAM-dependent_MTases_sf"/>
</dbReference>
<protein>
    <recommendedName>
        <fullName evidence="1">Methyltransferase domain-containing protein</fullName>
    </recommendedName>
</protein>
<reference evidence="2 3" key="1">
    <citation type="journal article" date="2016" name="Nat. Commun.">
        <title>Thousands of microbial genomes shed light on interconnected biogeochemical processes in an aquifer system.</title>
        <authorList>
            <person name="Anantharaman K."/>
            <person name="Brown C.T."/>
            <person name="Hug L.A."/>
            <person name="Sharon I."/>
            <person name="Castelle C.J."/>
            <person name="Probst A.J."/>
            <person name="Thomas B.C."/>
            <person name="Singh A."/>
            <person name="Wilkins M.J."/>
            <person name="Karaoz U."/>
            <person name="Brodie E.L."/>
            <person name="Williams K.H."/>
            <person name="Hubbard S.S."/>
            <person name="Banfield J.F."/>
        </authorList>
    </citation>
    <scope>NUCLEOTIDE SEQUENCE [LARGE SCALE GENOMIC DNA]</scope>
</reference>
<organism evidence="2 3">
    <name type="scientific">Candidatus Wildermuthbacteria bacterium RIFCSPLOWO2_01_FULL_48_16</name>
    <dbReference type="NCBI Taxonomy" id="1802461"/>
    <lineage>
        <taxon>Bacteria</taxon>
        <taxon>Candidatus Wildermuthiibacteriota</taxon>
    </lineage>
</organism>
<dbReference type="InterPro" id="IPR041698">
    <property type="entry name" value="Methyltransf_25"/>
</dbReference>
<gene>
    <name evidence="2" type="ORF">A3B24_02565</name>
</gene>
<dbReference type="Proteomes" id="UP000176917">
    <property type="component" value="Unassembled WGS sequence"/>
</dbReference>
<proteinExistence type="predicted"/>
<dbReference type="EMBL" id="MHUG01000006">
    <property type="protein sequence ID" value="OHA73832.1"/>
    <property type="molecule type" value="Genomic_DNA"/>
</dbReference>
<feature type="domain" description="Methyltransferase" evidence="1">
    <location>
        <begin position="54"/>
        <end position="148"/>
    </location>
</feature>
<name>A0A1G2RNH7_9BACT</name>
<evidence type="ECO:0000313" key="3">
    <source>
        <dbReference type="Proteomes" id="UP000176917"/>
    </source>
</evidence>
<dbReference type="Gene3D" id="3.40.50.150">
    <property type="entry name" value="Vaccinia Virus protein VP39"/>
    <property type="match status" value="1"/>
</dbReference>
<dbReference type="STRING" id="1802461.A3B24_02565"/>
<dbReference type="Pfam" id="PF13649">
    <property type="entry name" value="Methyltransf_25"/>
    <property type="match status" value="1"/>
</dbReference>
<dbReference type="AlphaFoldDB" id="A0A1G2RNH7"/>
<dbReference type="CDD" id="cd02440">
    <property type="entry name" value="AdoMet_MTases"/>
    <property type="match status" value="1"/>
</dbReference>
<dbReference type="SUPFAM" id="SSF53335">
    <property type="entry name" value="S-adenosyl-L-methionine-dependent methyltransferases"/>
    <property type="match status" value="1"/>
</dbReference>
<evidence type="ECO:0000313" key="2">
    <source>
        <dbReference type="EMBL" id="OHA73832.1"/>
    </source>
</evidence>
<evidence type="ECO:0000259" key="1">
    <source>
        <dbReference type="Pfam" id="PF13649"/>
    </source>
</evidence>
<comment type="caution">
    <text evidence="2">The sequence shown here is derived from an EMBL/GenBank/DDBJ whole genome shotgun (WGS) entry which is preliminary data.</text>
</comment>
<sequence>MKHEKNANSFRWYQKSYKKEGFGAQRLYPNEELLRFLGRHFFLIPIQKRKNIKILELACGSCSNLWMIGKEGFKAYGIDFSDVAIRLGKKMLKRWKTNASLTRGNFAALPYESNFFDCVIDVLSLYCVPFEQLGECLNGVNRVLKNGGLFFSYYPSTGSDAFKTYAPSKKLGPYTLDGIKRKNSPYFGNNFPFSFISPSAYKKVLEEKGFKTVYLETVSRTYRGPKEKFEFVVVVGKKIKNYPKK</sequence>